<feature type="domain" description="EngB-type G" evidence="11">
    <location>
        <begin position="22"/>
        <end position="200"/>
    </location>
</feature>
<dbReference type="InterPro" id="IPR030393">
    <property type="entry name" value="G_ENGB_dom"/>
</dbReference>
<dbReference type="InterPro" id="IPR027417">
    <property type="entry name" value="P-loop_NTPase"/>
</dbReference>
<comment type="cofactor">
    <cofactor evidence="1">
        <name>Mg(2+)</name>
        <dbReference type="ChEBI" id="CHEBI:18420"/>
    </cofactor>
</comment>
<dbReference type="AlphaFoldDB" id="A0A932HXV5"/>
<name>A0A932HXV5_UNCTE</name>
<proteinExistence type="inferred from homology"/>
<dbReference type="GO" id="GO:0005829">
    <property type="term" value="C:cytosol"/>
    <property type="evidence" value="ECO:0007669"/>
    <property type="project" value="TreeGrafter"/>
</dbReference>
<evidence type="ECO:0000256" key="2">
    <source>
        <dbReference type="ARBA" id="ARBA00009638"/>
    </source>
</evidence>
<reference evidence="12" key="1">
    <citation type="submission" date="2020-07" db="EMBL/GenBank/DDBJ databases">
        <title>Huge and variable diversity of episymbiotic CPR bacteria and DPANN archaea in groundwater ecosystems.</title>
        <authorList>
            <person name="He C.Y."/>
            <person name="Keren R."/>
            <person name="Whittaker M."/>
            <person name="Farag I.F."/>
            <person name="Doudna J."/>
            <person name="Cate J.H.D."/>
            <person name="Banfield J.F."/>
        </authorList>
    </citation>
    <scope>NUCLEOTIDE SEQUENCE</scope>
    <source>
        <strain evidence="12">NC_groundwater_763_Ag_S-0.2um_68_21</strain>
    </source>
</reference>
<dbReference type="CDD" id="cd01876">
    <property type="entry name" value="YihA_EngB"/>
    <property type="match status" value="1"/>
</dbReference>
<evidence type="ECO:0000256" key="1">
    <source>
        <dbReference type="ARBA" id="ARBA00001946"/>
    </source>
</evidence>
<keyword evidence="8 10" id="KW-0717">Septation</keyword>
<evidence type="ECO:0000256" key="7">
    <source>
        <dbReference type="ARBA" id="ARBA00023134"/>
    </source>
</evidence>
<accession>A0A932HXV5</accession>
<evidence type="ECO:0000256" key="8">
    <source>
        <dbReference type="ARBA" id="ARBA00023210"/>
    </source>
</evidence>
<organism evidence="12 13">
    <name type="scientific">Tectimicrobiota bacterium</name>
    <dbReference type="NCBI Taxonomy" id="2528274"/>
    <lineage>
        <taxon>Bacteria</taxon>
        <taxon>Pseudomonadati</taxon>
        <taxon>Nitrospinota/Tectimicrobiota group</taxon>
        <taxon>Candidatus Tectimicrobiota</taxon>
    </lineage>
</organism>
<dbReference type="SUPFAM" id="SSF52540">
    <property type="entry name" value="P-loop containing nucleoside triphosphate hydrolases"/>
    <property type="match status" value="1"/>
</dbReference>
<dbReference type="InterPro" id="IPR006073">
    <property type="entry name" value="GTP-bd"/>
</dbReference>
<keyword evidence="9 10" id="KW-0131">Cell cycle</keyword>
<dbReference type="PANTHER" id="PTHR11649:SF13">
    <property type="entry name" value="ENGB-TYPE G DOMAIN-CONTAINING PROTEIN"/>
    <property type="match status" value="1"/>
</dbReference>
<protein>
    <recommendedName>
        <fullName evidence="10">Probable GTP-binding protein EngB</fullName>
    </recommendedName>
</protein>
<keyword evidence="7 10" id="KW-0342">GTP-binding</keyword>
<dbReference type="Proteomes" id="UP000782312">
    <property type="component" value="Unassembled WGS sequence"/>
</dbReference>
<dbReference type="PANTHER" id="PTHR11649">
    <property type="entry name" value="MSS1/TRME-RELATED GTP-BINDING PROTEIN"/>
    <property type="match status" value="1"/>
</dbReference>
<dbReference type="EMBL" id="JACPUR010000019">
    <property type="protein sequence ID" value="MBI3127710.1"/>
    <property type="molecule type" value="Genomic_DNA"/>
</dbReference>
<evidence type="ECO:0000256" key="6">
    <source>
        <dbReference type="ARBA" id="ARBA00022842"/>
    </source>
</evidence>
<dbReference type="GO" id="GO:0046872">
    <property type="term" value="F:metal ion binding"/>
    <property type="evidence" value="ECO:0007669"/>
    <property type="project" value="UniProtKB-KW"/>
</dbReference>
<gene>
    <name evidence="10" type="primary">engB</name>
    <name evidence="12" type="ORF">HYZ11_08920</name>
</gene>
<keyword evidence="3 10" id="KW-0132">Cell division</keyword>
<evidence type="ECO:0000256" key="4">
    <source>
        <dbReference type="ARBA" id="ARBA00022723"/>
    </source>
</evidence>
<evidence type="ECO:0000313" key="13">
    <source>
        <dbReference type="Proteomes" id="UP000782312"/>
    </source>
</evidence>
<dbReference type="FunFam" id="3.40.50.300:FF:000098">
    <property type="entry name" value="Probable GTP-binding protein EngB"/>
    <property type="match status" value="1"/>
</dbReference>
<keyword evidence="6" id="KW-0460">Magnesium</keyword>
<dbReference type="Pfam" id="PF01926">
    <property type="entry name" value="MMR_HSR1"/>
    <property type="match status" value="1"/>
</dbReference>
<evidence type="ECO:0000256" key="5">
    <source>
        <dbReference type="ARBA" id="ARBA00022741"/>
    </source>
</evidence>
<dbReference type="Gene3D" id="3.40.50.300">
    <property type="entry name" value="P-loop containing nucleotide triphosphate hydrolases"/>
    <property type="match status" value="1"/>
</dbReference>
<comment type="similarity">
    <text evidence="2 10">Belongs to the TRAFAC class TrmE-Era-EngA-EngB-Septin-like GTPase superfamily. EngB GTPase family.</text>
</comment>
<evidence type="ECO:0000256" key="10">
    <source>
        <dbReference type="HAMAP-Rule" id="MF_00321"/>
    </source>
</evidence>
<dbReference type="NCBIfam" id="TIGR03598">
    <property type="entry name" value="GTPase_YsxC"/>
    <property type="match status" value="1"/>
</dbReference>
<evidence type="ECO:0000256" key="3">
    <source>
        <dbReference type="ARBA" id="ARBA00022618"/>
    </source>
</evidence>
<evidence type="ECO:0000313" key="12">
    <source>
        <dbReference type="EMBL" id="MBI3127710.1"/>
    </source>
</evidence>
<dbReference type="GO" id="GO:0000917">
    <property type="term" value="P:division septum assembly"/>
    <property type="evidence" value="ECO:0007669"/>
    <property type="project" value="UniProtKB-KW"/>
</dbReference>
<evidence type="ECO:0000256" key="9">
    <source>
        <dbReference type="ARBA" id="ARBA00023306"/>
    </source>
</evidence>
<comment type="function">
    <text evidence="10">Necessary for normal cell division and for the maintenance of normal septation.</text>
</comment>
<dbReference type="PROSITE" id="PS51706">
    <property type="entry name" value="G_ENGB"/>
    <property type="match status" value="1"/>
</dbReference>
<sequence length="208" mass="22619">MRFQRAELIKSAASRGGWPAPSLPEVAFAGRSNVGKSSLINALVGRRDLARTSTTPGKTQLLNFFEIDGRFILVDLPGYGYAKVPLAVRGKWQPMIEAYLGARETLRGVVVLIDSRRGAGDMDLQLLEWLGKVEVPACIALTKTDKLKRAERRAASESVSARLLQGGGLFGRWSGPILTSAQENLGRRELLAQLQDWIAGPPRLTPAA</sequence>
<dbReference type="GO" id="GO:0005525">
    <property type="term" value="F:GTP binding"/>
    <property type="evidence" value="ECO:0007669"/>
    <property type="project" value="UniProtKB-UniRule"/>
</dbReference>
<keyword evidence="5 10" id="KW-0547">Nucleotide-binding</keyword>
<evidence type="ECO:0000259" key="11">
    <source>
        <dbReference type="PROSITE" id="PS51706"/>
    </source>
</evidence>
<dbReference type="HAMAP" id="MF_00321">
    <property type="entry name" value="GTPase_EngB"/>
    <property type="match status" value="1"/>
</dbReference>
<keyword evidence="4" id="KW-0479">Metal-binding</keyword>
<dbReference type="InterPro" id="IPR019987">
    <property type="entry name" value="GTP-bd_ribosome_bio_YsxC"/>
</dbReference>
<comment type="caution">
    <text evidence="12">The sequence shown here is derived from an EMBL/GenBank/DDBJ whole genome shotgun (WGS) entry which is preliminary data.</text>
</comment>